<evidence type="ECO:0000256" key="3">
    <source>
        <dbReference type="ARBA" id="ARBA00022692"/>
    </source>
</evidence>
<keyword evidence="9" id="KW-1185">Reference proteome</keyword>
<feature type="transmembrane region" description="Helical" evidence="6">
    <location>
        <begin position="236"/>
        <end position="255"/>
    </location>
</feature>
<feature type="transmembrane region" description="Helical" evidence="6">
    <location>
        <begin position="92"/>
        <end position="112"/>
    </location>
</feature>
<sequence>MAINRALLFKVSLDSLATFLVGLPFFLLYFIGDPYKRGFYCDDESIRYPFKESTISSGLLFSVSIISSLVVICTTEYMSLESFRLGNAGRQPVLQFAWILYHQLIIFAFGALSSQTLTDIAKYSIGRLRPHFIDVCRPDEAFNCGQNDFRYIENYVCQGKPGISRDLMRDARLSFMSGHSSFSAYCAVYIAIYLQNRVKSPKLALPRAFLQVLVIYLSIYTGFTRISDYKHHWSDVLVGLIQGTLVAVLTTRYVAYLFKSSIIISGVGNNMNTNSSVAENLQKDKRNFSTFEVEAGPV</sequence>
<dbReference type="GO" id="GO:0006644">
    <property type="term" value="P:phospholipid metabolic process"/>
    <property type="evidence" value="ECO:0007669"/>
    <property type="project" value="InterPro"/>
</dbReference>
<dbReference type="InterPro" id="IPR043216">
    <property type="entry name" value="PAP-like"/>
</dbReference>
<dbReference type="OMA" id="NQHRYIE"/>
<keyword evidence="5 6" id="KW-0472">Membrane</keyword>
<evidence type="ECO:0000256" key="5">
    <source>
        <dbReference type="ARBA" id="ARBA00023136"/>
    </source>
</evidence>
<evidence type="ECO:0000259" key="7">
    <source>
        <dbReference type="SMART" id="SM00014"/>
    </source>
</evidence>
<dbReference type="GO" id="GO:0007165">
    <property type="term" value="P:signal transduction"/>
    <property type="evidence" value="ECO:0007669"/>
    <property type="project" value="TreeGrafter"/>
</dbReference>
<feature type="domain" description="Phosphatidic acid phosphatase type 2/haloperoxidase" evidence="7">
    <location>
        <begin position="104"/>
        <end position="251"/>
    </location>
</feature>
<dbReference type="InterPro" id="IPR036938">
    <property type="entry name" value="PAP2/HPO_sf"/>
</dbReference>
<dbReference type="EnsemblMetazoa" id="tetur01g01750.1">
    <property type="protein sequence ID" value="tetur01g01750.1"/>
    <property type="gene ID" value="tetur01g01750"/>
</dbReference>
<evidence type="ECO:0000256" key="6">
    <source>
        <dbReference type="SAM" id="Phobius"/>
    </source>
</evidence>
<gene>
    <name evidence="8" type="primary">107360388</name>
</gene>
<comment type="similarity">
    <text evidence="2">Belongs to the PA-phosphatase related phosphoesterase family.</text>
</comment>
<dbReference type="CDD" id="cd03384">
    <property type="entry name" value="PAP2_wunen"/>
    <property type="match status" value="1"/>
</dbReference>
<dbReference type="AlphaFoldDB" id="T1JQ32"/>
<reference evidence="8" key="2">
    <citation type="submission" date="2015-06" db="UniProtKB">
        <authorList>
            <consortium name="EnsemblMetazoa"/>
        </authorList>
    </citation>
    <scope>IDENTIFICATION</scope>
</reference>
<dbReference type="SUPFAM" id="SSF48317">
    <property type="entry name" value="Acid phosphatase/Vanadium-dependent haloperoxidase"/>
    <property type="match status" value="1"/>
</dbReference>
<comment type="subcellular location">
    <subcellularLocation>
        <location evidence="1">Membrane</location>
        <topology evidence="1">Multi-pass membrane protein</topology>
    </subcellularLocation>
</comment>
<accession>T1JQ32</accession>
<dbReference type="KEGG" id="tut:107360388"/>
<proteinExistence type="inferred from homology"/>
<dbReference type="Gene3D" id="1.20.144.10">
    <property type="entry name" value="Phosphatidic acid phosphatase type 2/haloperoxidase"/>
    <property type="match status" value="1"/>
</dbReference>
<feature type="transmembrane region" description="Helical" evidence="6">
    <location>
        <begin position="59"/>
        <end position="80"/>
    </location>
</feature>
<feature type="transmembrane region" description="Helical" evidence="6">
    <location>
        <begin position="7"/>
        <end position="31"/>
    </location>
</feature>
<dbReference type="STRING" id="32264.T1JQ32"/>
<evidence type="ECO:0000313" key="8">
    <source>
        <dbReference type="EnsemblMetazoa" id="tetur01g01750.1"/>
    </source>
</evidence>
<evidence type="ECO:0000313" key="9">
    <source>
        <dbReference type="Proteomes" id="UP000015104"/>
    </source>
</evidence>
<evidence type="ECO:0000256" key="4">
    <source>
        <dbReference type="ARBA" id="ARBA00022989"/>
    </source>
</evidence>
<dbReference type="OrthoDB" id="8907274at2759"/>
<feature type="transmembrane region" description="Helical" evidence="6">
    <location>
        <begin position="173"/>
        <end position="192"/>
    </location>
</feature>
<evidence type="ECO:0000256" key="2">
    <source>
        <dbReference type="ARBA" id="ARBA00008816"/>
    </source>
</evidence>
<dbReference type="HOGENOM" id="CLU_021458_3_1_1"/>
<dbReference type="EMBL" id="CAEY01000437">
    <property type="status" value="NOT_ANNOTATED_CDS"/>
    <property type="molecule type" value="Genomic_DNA"/>
</dbReference>
<dbReference type="InterPro" id="IPR000326">
    <property type="entry name" value="PAP2/HPO"/>
</dbReference>
<dbReference type="eggNOG" id="KOG3030">
    <property type="taxonomic scope" value="Eukaryota"/>
</dbReference>
<dbReference type="GO" id="GO:0005886">
    <property type="term" value="C:plasma membrane"/>
    <property type="evidence" value="ECO:0007669"/>
    <property type="project" value="TreeGrafter"/>
</dbReference>
<evidence type="ECO:0000256" key="1">
    <source>
        <dbReference type="ARBA" id="ARBA00004141"/>
    </source>
</evidence>
<protein>
    <recommendedName>
        <fullName evidence="7">Phosphatidic acid phosphatase type 2/haloperoxidase domain-containing protein</fullName>
    </recommendedName>
</protein>
<organism evidence="8 9">
    <name type="scientific">Tetranychus urticae</name>
    <name type="common">Two-spotted spider mite</name>
    <dbReference type="NCBI Taxonomy" id="32264"/>
    <lineage>
        <taxon>Eukaryota</taxon>
        <taxon>Metazoa</taxon>
        <taxon>Ecdysozoa</taxon>
        <taxon>Arthropoda</taxon>
        <taxon>Chelicerata</taxon>
        <taxon>Arachnida</taxon>
        <taxon>Acari</taxon>
        <taxon>Acariformes</taxon>
        <taxon>Trombidiformes</taxon>
        <taxon>Prostigmata</taxon>
        <taxon>Eleutherengona</taxon>
        <taxon>Raphignathae</taxon>
        <taxon>Tetranychoidea</taxon>
        <taxon>Tetranychidae</taxon>
        <taxon>Tetranychus</taxon>
    </lineage>
</organism>
<dbReference type="Pfam" id="PF01569">
    <property type="entry name" value="PAP2"/>
    <property type="match status" value="1"/>
</dbReference>
<dbReference type="GO" id="GO:0046839">
    <property type="term" value="P:phospholipid dephosphorylation"/>
    <property type="evidence" value="ECO:0007669"/>
    <property type="project" value="TreeGrafter"/>
</dbReference>
<keyword evidence="4 6" id="KW-1133">Transmembrane helix</keyword>
<dbReference type="PANTHER" id="PTHR10165">
    <property type="entry name" value="LIPID PHOSPHATE PHOSPHATASE"/>
    <property type="match status" value="1"/>
</dbReference>
<dbReference type="Proteomes" id="UP000015104">
    <property type="component" value="Unassembled WGS sequence"/>
</dbReference>
<dbReference type="PANTHER" id="PTHR10165:SF103">
    <property type="entry name" value="PHOSPHOLIPID PHOSPHATASE HOMOLOG 1.2 HOMOLOG"/>
    <property type="match status" value="1"/>
</dbReference>
<keyword evidence="3 6" id="KW-0812">Transmembrane</keyword>
<feature type="transmembrane region" description="Helical" evidence="6">
    <location>
        <begin position="204"/>
        <end position="224"/>
    </location>
</feature>
<dbReference type="SMART" id="SM00014">
    <property type="entry name" value="acidPPc"/>
    <property type="match status" value="1"/>
</dbReference>
<name>T1JQ32_TETUR</name>
<reference evidence="9" key="1">
    <citation type="submission" date="2011-08" db="EMBL/GenBank/DDBJ databases">
        <authorList>
            <person name="Rombauts S."/>
        </authorList>
    </citation>
    <scope>NUCLEOTIDE SEQUENCE</scope>
    <source>
        <strain evidence="9">London</strain>
    </source>
</reference>
<dbReference type="GO" id="GO:0008195">
    <property type="term" value="F:phosphatidate phosphatase activity"/>
    <property type="evidence" value="ECO:0007669"/>
    <property type="project" value="TreeGrafter"/>
</dbReference>